<dbReference type="Gene3D" id="4.10.240.10">
    <property type="entry name" value="Zn(2)-C6 fungal-type DNA-binding domain"/>
    <property type="match status" value="1"/>
</dbReference>
<dbReference type="PANTHER" id="PTHR31313">
    <property type="entry name" value="TY1 ENHANCER ACTIVATOR"/>
    <property type="match status" value="1"/>
</dbReference>
<dbReference type="AlphaFoldDB" id="A0A8H8UJU5"/>
<dbReference type="PROSITE" id="PS50048">
    <property type="entry name" value="ZN2_CY6_FUNGAL_2"/>
    <property type="match status" value="1"/>
</dbReference>
<dbReference type="InterPro" id="IPR007219">
    <property type="entry name" value="XnlR_reg_dom"/>
</dbReference>
<dbReference type="Proteomes" id="UP000443090">
    <property type="component" value="Unassembled WGS sequence"/>
</dbReference>
<dbReference type="OrthoDB" id="2154091at2759"/>
<keyword evidence="2" id="KW-0479">Metal-binding</keyword>
<dbReference type="GO" id="GO:0006351">
    <property type="term" value="P:DNA-templated transcription"/>
    <property type="evidence" value="ECO:0007669"/>
    <property type="project" value="InterPro"/>
</dbReference>
<dbReference type="GO" id="GO:0003677">
    <property type="term" value="F:DNA binding"/>
    <property type="evidence" value="ECO:0007669"/>
    <property type="project" value="UniProtKB-KW"/>
</dbReference>
<accession>A0A8H8UJU5</accession>
<keyword evidence="5" id="KW-0238">DNA-binding</keyword>
<proteinExistence type="predicted"/>
<sequence>MVGMASETLRRASIACVACRDRRVKCDGDAGQRGEQCSNCSTSNRSCVYRFDDRRKRLTSKAYIQTLQDRIAALEHSRTSAKPFLGDDVHSNQLDLDSVRPSNKQLGSETIVPNMDEHAGFECHSVGHHRALNRVPLNTGSLTKDFGLGRPKAQRRFSNGNLNKDENGQLHFFGYSSNLQIVSFLPASPLPATAAESRFDTTEAETEELSDSQEMRDHLIDLYFTYQHPALPILDEETFHANYRKETKSQYYSPFLLYSILLRALRLSDRKGTTGLGVVFLRRAKAELLDELEKPTVASIQALCIFGHYLGSLGNDRSCWLYPGMAFRLIYDLGLHQDCLDLLKTGSITQNDRKVRHATLWGCYIIDKLYSCFQGRPTSIKLDDISVPLPSEQTVGSQFQILAAWVDLARILDDIINVINRDDELLDDPATISKLSVTSDKLLRWLKELPTGLQWNAKQAPLSPSAIFALHMQFLTTTILLHRPFSASVLNSGTGKSSTRRLKGYTSSDSQKVCTLNSIRIVKMLNQFQQQFGLRRIFSWSAPIALTVSLSLLSDIASGAQDEDKSIVRNWLQLCIKIQEDMSLSLLLAGRNLAILRSMLEHCGNPQLSQLIAGDIHRDSPLPVPPAAQYQEPLQDASHSAVIQETPGLALGGTPNFGILDQMEVDPTMGPHDFDFSDFFPQFMPLGFGNWTSEVNPTMETNVDSGCIQTFGQQNGEPFAVDVTDYSMDSQFS</sequence>
<feature type="domain" description="Zn(2)-C6 fungal-type" evidence="8">
    <location>
        <begin position="15"/>
        <end position="49"/>
    </location>
</feature>
<protein>
    <submittedName>
        <fullName evidence="9">Nitrogen assimilation transcription factor</fullName>
    </submittedName>
</protein>
<dbReference type="SMART" id="SM00906">
    <property type="entry name" value="Fungal_trans"/>
    <property type="match status" value="1"/>
</dbReference>
<dbReference type="CDD" id="cd12148">
    <property type="entry name" value="fungal_TF_MHR"/>
    <property type="match status" value="1"/>
</dbReference>
<keyword evidence="10" id="KW-1185">Reference proteome</keyword>
<comment type="subcellular location">
    <subcellularLocation>
        <location evidence="1">Nucleus</location>
    </subcellularLocation>
</comment>
<name>A0A8H8UJU5_9HELO</name>
<dbReference type="GO" id="GO:0000981">
    <property type="term" value="F:DNA-binding transcription factor activity, RNA polymerase II-specific"/>
    <property type="evidence" value="ECO:0007669"/>
    <property type="project" value="InterPro"/>
</dbReference>
<dbReference type="InterPro" id="IPR051615">
    <property type="entry name" value="Transcr_Regulatory_Elem"/>
</dbReference>
<gene>
    <name evidence="9" type="primary">nirA_1</name>
    <name evidence="9" type="ORF">LOCC1_G001515</name>
</gene>
<dbReference type="CDD" id="cd00067">
    <property type="entry name" value="GAL4"/>
    <property type="match status" value="1"/>
</dbReference>
<dbReference type="PROSITE" id="PS00463">
    <property type="entry name" value="ZN2_CY6_FUNGAL_1"/>
    <property type="match status" value="1"/>
</dbReference>
<evidence type="ECO:0000256" key="3">
    <source>
        <dbReference type="ARBA" id="ARBA00022833"/>
    </source>
</evidence>
<keyword evidence="4" id="KW-0805">Transcription regulation</keyword>
<keyword evidence="7" id="KW-0539">Nucleus</keyword>
<dbReference type="Pfam" id="PF00172">
    <property type="entry name" value="Zn_clus"/>
    <property type="match status" value="1"/>
</dbReference>
<comment type="caution">
    <text evidence="9">The sequence shown here is derived from an EMBL/GenBank/DDBJ whole genome shotgun (WGS) entry which is preliminary data.</text>
</comment>
<reference evidence="9 10" key="1">
    <citation type="submission" date="2018-05" db="EMBL/GenBank/DDBJ databases">
        <title>Genome sequencing and assembly of the regulated plant pathogen Lachnellula willkommii and related sister species for the development of diagnostic species identification markers.</title>
        <authorList>
            <person name="Giroux E."/>
            <person name="Bilodeau G."/>
        </authorList>
    </citation>
    <scope>NUCLEOTIDE SEQUENCE [LARGE SCALE GENOMIC DNA]</scope>
    <source>
        <strain evidence="9 10">CBS 160.35</strain>
    </source>
</reference>
<dbReference type="Pfam" id="PF04082">
    <property type="entry name" value="Fungal_trans"/>
    <property type="match status" value="1"/>
</dbReference>
<evidence type="ECO:0000256" key="2">
    <source>
        <dbReference type="ARBA" id="ARBA00022723"/>
    </source>
</evidence>
<keyword evidence="6" id="KW-0804">Transcription</keyword>
<dbReference type="EMBL" id="QGMI01000082">
    <property type="protein sequence ID" value="TVY47621.1"/>
    <property type="molecule type" value="Genomic_DNA"/>
</dbReference>
<dbReference type="SUPFAM" id="SSF57701">
    <property type="entry name" value="Zn2/Cys6 DNA-binding domain"/>
    <property type="match status" value="1"/>
</dbReference>
<evidence type="ECO:0000313" key="9">
    <source>
        <dbReference type="EMBL" id="TVY47621.1"/>
    </source>
</evidence>
<keyword evidence="3" id="KW-0862">Zinc</keyword>
<dbReference type="InterPro" id="IPR036864">
    <property type="entry name" value="Zn2-C6_fun-type_DNA-bd_sf"/>
</dbReference>
<evidence type="ECO:0000256" key="6">
    <source>
        <dbReference type="ARBA" id="ARBA00023163"/>
    </source>
</evidence>
<dbReference type="PANTHER" id="PTHR31313:SF83">
    <property type="entry name" value="ZN(II)2CYS6 TRANSCRIPTION FACTOR (EUROFUNG)"/>
    <property type="match status" value="1"/>
</dbReference>
<dbReference type="GO" id="GO:0005634">
    <property type="term" value="C:nucleus"/>
    <property type="evidence" value="ECO:0007669"/>
    <property type="project" value="UniProtKB-SubCell"/>
</dbReference>
<evidence type="ECO:0000256" key="7">
    <source>
        <dbReference type="ARBA" id="ARBA00023242"/>
    </source>
</evidence>
<dbReference type="SMART" id="SM00066">
    <property type="entry name" value="GAL4"/>
    <property type="match status" value="1"/>
</dbReference>
<evidence type="ECO:0000313" key="10">
    <source>
        <dbReference type="Proteomes" id="UP000443090"/>
    </source>
</evidence>
<evidence type="ECO:0000256" key="5">
    <source>
        <dbReference type="ARBA" id="ARBA00023125"/>
    </source>
</evidence>
<dbReference type="InterPro" id="IPR001138">
    <property type="entry name" value="Zn2Cys6_DnaBD"/>
</dbReference>
<dbReference type="GO" id="GO:0008270">
    <property type="term" value="F:zinc ion binding"/>
    <property type="evidence" value="ECO:0007669"/>
    <property type="project" value="InterPro"/>
</dbReference>
<evidence type="ECO:0000259" key="8">
    <source>
        <dbReference type="PROSITE" id="PS50048"/>
    </source>
</evidence>
<evidence type="ECO:0000256" key="4">
    <source>
        <dbReference type="ARBA" id="ARBA00023015"/>
    </source>
</evidence>
<evidence type="ECO:0000256" key="1">
    <source>
        <dbReference type="ARBA" id="ARBA00004123"/>
    </source>
</evidence>
<organism evidence="9 10">
    <name type="scientific">Lachnellula occidentalis</name>
    <dbReference type="NCBI Taxonomy" id="215460"/>
    <lineage>
        <taxon>Eukaryota</taxon>
        <taxon>Fungi</taxon>
        <taxon>Dikarya</taxon>
        <taxon>Ascomycota</taxon>
        <taxon>Pezizomycotina</taxon>
        <taxon>Leotiomycetes</taxon>
        <taxon>Helotiales</taxon>
        <taxon>Lachnaceae</taxon>
        <taxon>Lachnellula</taxon>
    </lineage>
</organism>